<evidence type="ECO:0000256" key="1">
    <source>
        <dbReference type="ARBA" id="ARBA00022801"/>
    </source>
</evidence>
<keyword evidence="1" id="KW-0378">Hydrolase</keyword>
<comment type="caution">
    <text evidence="4">The sequence shown here is derived from an EMBL/GenBank/DDBJ whole genome shotgun (WGS) entry which is preliminary data.</text>
</comment>
<dbReference type="Proteomes" id="UP000652013">
    <property type="component" value="Unassembled WGS sequence"/>
</dbReference>
<dbReference type="GO" id="GO:0016787">
    <property type="term" value="F:hydrolase activity"/>
    <property type="evidence" value="ECO:0007669"/>
    <property type="project" value="UniProtKB-KW"/>
</dbReference>
<dbReference type="Pfam" id="PF04203">
    <property type="entry name" value="Sortase"/>
    <property type="match status" value="1"/>
</dbReference>
<feature type="compositionally biased region" description="Low complexity" evidence="2">
    <location>
        <begin position="25"/>
        <end position="65"/>
    </location>
</feature>
<keyword evidence="3" id="KW-1133">Transmembrane helix</keyword>
<evidence type="ECO:0008006" key="6">
    <source>
        <dbReference type="Google" id="ProtNLM"/>
    </source>
</evidence>
<dbReference type="SUPFAM" id="SSF63817">
    <property type="entry name" value="Sortase"/>
    <property type="match status" value="1"/>
</dbReference>
<keyword evidence="3" id="KW-0812">Transmembrane</keyword>
<dbReference type="RefSeq" id="WP_239107857.1">
    <property type="nucleotide sequence ID" value="NZ_BAAAGJ010000003.1"/>
</dbReference>
<gene>
    <name evidence="4" type="ORF">Sya03_52860</name>
</gene>
<protein>
    <recommendedName>
        <fullName evidence="6">Class F sortase</fullName>
    </recommendedName>
</protein>
<evidence type="ECO:0000256" key="2">
    <source>
        <dbReference type="SAM" id="MobiDB-lite"/>
    </source>
</evidence>
<keyword evidence="5" id="KW-1185">Reference proteome</keyword>
<organism evidence="4 5">
    <name type="scientific">Spirilliplanes yamanashiensis</name>
    <dbReference type="NCBI Taxonomy" id="42233"/>
    <lineage>
        <taxon>Bacteria</taxon>
        <taxon>Bacillati</taxon>
        <taxon>Actinomycetota</taxon>
        <taxon>Actinomycetes</taxon>
        <taxon>Micromonosporales</taxon>
        <taxon>Micromonosporaceae</taxon>
        <taxon>Spirilliplanes</taxon>
    </lineage>
</organism>
<dbReference type="EMBL" id="BOOY01000036">
    <property type="protein sequence ID" value="GIJ05934.1"/>
    <property type="molecule type" value="Genomic_DNA"/>
</dbReference>
<dbReference type="CDD" id="cd05829">
    <property type="entry name" value="Sortase_F"/>
    <property type="match status" value="1"/>
</dbReference>
<feature type="compositionally biased region" description="Low complexity" evidence="2">
    <location>
        <begin position="1"/>
        <end position="11"/>
    </location>
</feature>
<sequence>MTGPRFSPRAPRGGGGGAPRPGPQIPAGRTPSSTPRSVLRRPPVQPQRAPAARPVALPAAPPRLAIGGGRVRMPAPPHQRGRWRLPIGPLAIALVLVGLFCVGLGVGHATGIDLSSAFDGEDKPPPREFPVLDPSRPLAIAIPSIGVKAPVRKVGLAADGSVAVPPLERHNQAGWFERGPTPGQFGPAMIVGHADTRDGPSIFHNLTLLKPGARVEVTRSDRTVAVFEVNSIEHFDKDRLPADRVYGDYSRPSLRLVTCSGRWEGEGIGYSDNTVVFASLVDSRDA</sequence>
<feature type="region of interest" description="Disordered" evidence="2">
    <location>
        <begin position="1"/>
        <end position="77"/>
    </location>
</feature>
<feature type="transmembrane region" description="Helical" evidence="3">
    <location>
        <begin position="87"/>
        <end position="106"/>
    </location>
</feature>
<proteinExistence type="predicted"/>
<evidence type="ECO:0000313" key="5">
    <source>
        <dbReference type="Proteomes" id="UP000652013"/>
    </source>
</evidence>
<dbReference type="Gene3D" id="2.40.260.10">
    <property type="entry name" value="Sortase"/>
    <property type="match status" value="1"/>
</dbReference>
<dbReference type="InterPro" id="IPR042001">
    <property type="entry name" value="Sortase_F"/>
</dbReference>
<dbReference type="InterPro" id="IPR023365">
    <property type="entry name" value="Sortase_dom-sf"/>
</dbReference>
<dbReference type="NCBIfam" id="NF033748">
    <property type="entry name" value="class_F_sortase"/>
    <property type="match status" value="1"/>
</dbReference>
<name>A0A8J3YDJ6_9ACTN</name>
<keyword evidence="3" id="KW-0472">Membrane</keyword>
<dbReference type="InterPro" id="IPR005754">
    <property type="entry name" value="Sortase"/>
</dbReference>
<accession>A0A8J3YDJ6</accession>
<dbReference type="AlphaFoldDB" id="A0A8J3YDJ6"/>
<reference evidence="4" key="1">
    <citation type="submission" date="2021-01" db="EMBL/GenBank/DDBJ databases">
        <title>Whole genome shotgun sequence of Spirilliplanes yamanashiensis NBRC 15828.</title>
        <authorList>
            <person name="Komaki H."/>
            <person name="Tamura T."/>
        </authorList>
    </citation>
    <scope>NUCLEOTIDE SEQUENCE</scope>
    <source>
        <strain evidence="4">NBRC 15828</strain>
    </source>
</reference>
<evidence type="ECO:0000313" key="4">
    <source>
        <dbReference type="EMBL" id="GIJ05934.1"/>
    </source>
</evidence>
<evidence type="ECO:0000256" key="3">
    <source>
        <dbReference type="SAM" id="Phobius"/>
    </source>
</evidence>